<proteinExistence type="predicted"/>
<evidence type="ECO:0000256" key="2">
    <source>
        <dbReference type="SAM" id="Phobius"/>
    </source>
</evidence>
<dbReference type="InterPro" id="IPR038789">
    <property type="entry name" value="LPA2-like"/>
</dbReference>
<feature type="compositionally biased region" description="Basic residues" evidence="1">
    <location>
        <begin position="460"/>
        <end position="473"/>
    </location>
</feature>
<reference evidence="3" key="1">
    <citation type="submission" date="2019-08" db="EMBL/GenBank/DDBJ databases">
        <title>Reference gene set and small RNA set construction with multiple tissues from Davidia involucrata Baill.</title>
        <authorList>
            <person name="Yang H."/>
            <person name="Zhou C."/>
            <person name="Li G."/>
            <person name="Wang J."/>
            <person name="Gao P."/>
            <person name="Wang M."/>
            <person name="Wang R."/>
            <person name="Zhao Y."/>
        </authorList>
    </citation>
    <scope>NUCLEOTIDE SEQUENCE</scope>
    <source>
        <tissue evidence="3">Mixed with DoveR01_LX</tissue>
    </source>
</reference>
<keyword evidence="2" id="KW-0472">Membrane</keyword>
<feature type="compositionally biased region" description="Polar residues" evidence="1">
    <location>
        <begin position="38"/>
        <end position="62"/>
    </location>
</feature>
<evidence type="ECO:0000313" key="3">
    <source>
        <dbReference type="EMBL" id="MPA45542.1"/>
    </source>
</evidence>
<accession>A0A5B6ZM87</accession>
<feature type="transmembrane region" description="Helical" evidence="2">
    <location>
        <begin position="143"/>
        <end position="176"/>
    </location>
</feature>
<feature type="compositionally biased region" description="Low complexity" evidence="1">
    <location>
        <begin position="71"/>
        <end position="90"/>
    </location>
</feature>
<dbReference type="PANTHER" id="PTHR37385:SF2">
    <property type="entry name" value="PROTEIN LPA2"/>
    <property type="match status" value="1"/>
</dbReference>
<keyword evidence="2" id="KW-0812">Transmembrane</keyword>
<evidence type="ECO:0000256" key="1">
    <source>
        <dbReference type="SAM" id="MobiDB-lite"/>
    </source>
</evidence>
<sequence length="515" mass="57271">MALIVHSSSCLAKKPHRLLHSTPLLPSPTKPTVLFIKSQDSSTEPPNPTITGQSTDDNTSSGPAPPLTKPSSSGLGFGSSSSSSSSGKSSKNPVSTKKKQRGGRERASVIRRTTLQKPGFISQSDEAQSKEQSRNESSFLLAWLGLGLVILIEGILLAASVVLNSIFFRLIAFWIFIKVKMTERASVFCYWGGNMFDGEDGLSYDMNYRRGIKLSRGTTYSQLLDKIYSVMQLNRTQTRVKMTCRYLTLIGQQRINFMPLLVVDDDTVEMMLDVYFQGKSLLIVALYVETEDMYPGYDANHMASIETGPFTRLLTQEYDTPMLESSDMGHRYSTLTRNQNECLDTAYDASLSSNAVIESKSHEPNVRLHVNPCGQLVDNESPSNVIYNACIPNNCPDESDEDEEDIGRMGMEDLEEQNEGDGVGDPYTTSTSSPPLPHDEITLEGVTQIDPSCFQPPRGRGIKRGRGRGRKRGRDTFQPPCRPRSILAHPTTKETHVESHQERPKRIRRKRPCGT</sequence>
<dbReference type="AlphaFoldDB" id="A0A5B6ZM87"/>
<dbReference type="PANTHER" id="PTHR37385">
    <property type="entry name" value="PROTEIN LOW PSII ACCUMULATION 2, CHLOROPLASTIC"/>
    <property type="match status" value="1"/>
</dbReference>
<protein>
    <submittedName>
        <fullName evidence="3">Uncharacterized protein</fullName>
    </submittedName>
</protein>
<organism evidence="3">
    <name type="scientific">Davidia involucrata</name>
    <name type="common">Dove tree</name>
    <dbReference type="NCBI Taxonomy" id="16924"/>
    <lineage>
        <taxon>Eukaryota</taxon>
        <taxon>Viridiplantae</taxon>
        <taxon>Streptophyta</taxon>
        <taxon>Embryophyta</taxon>
        <taxon>Tracheophyta</taxon>
        <taxon>Spermatophyta</taxon>
        <taxon>Magnoliopsida</taxon>
        <taxon>eudicotyledons</taxon>
        <taxon>Gunneridae</taxon>
        <taxon>Pentapetalae</taxon>
        <taxon>asterids</taxon>
        <taxon>Cornales</taxon>
        <taxon>Nyssaceae</taxon>
        <taxon>Davidia</taxon>
    </lineage>
</organism>
<feature type="region of interest" description="Disordered" evidence="1">
    <location>
        <begin position="416"/>
        <end position="515"/>
    </location>
</feature>
<dbReference type="GO" id="GO:0009507">
    <property type="term" value="C:chloroplast"/>
    <property type="evidence" value="ECO:0007669"/>
    <property type="project" value="TreeGrafter"/>
</dbReference>
<gene>
    <name evidence="3" type="ORF">Din_014983</name>
</gene>
<keyword evidence="2" id="KW-1133">Transmembrane helix</keyword>
<feature type="compositionally biased region" description="Basic residues" evidence="1">
    <location>
        <begin position="505"/>
        <end position="515"/>
    </location>
</feature>
<name>A0A5B6ZM87_DAVIN</name>
<feature type="region of interest" description="Disordered" evidence="1">
    <location>
        <begin position="20"/>
        <end position="109"/>
    </location>
</feature>
<feature type="compositionally biased region" description="Basic and acidic residues" evidence="1">
    <location>
        <begin position="491"/>
        <end position="504"/>
    </location>
</feature>
<dbReference type="EMBL" id="GHES01014983">
    <property type="protein sequence ID" value="MPA45542.1"/>
    <property type="molecule type" value="Transcribed_RNA"/>
</dbReference>